<reference evidence="1" key="2">
    <citation type="submission" date="2017-12" db="EMBL/GenBank/DDBJ databases">
        <title>WGS assembly of Marchantia polymorpha.</title>
        <authorList>
            <person name="Bowman J.L."/>
            <person name="Kohchi T."/>
            <person name="Yamato K.T."/>
            <person name="Jenkins J."/>
            <person name="Shu S."/>
            <person name="Ishizaki K."/>
            <person name="Yamaoka S."/>
            <person name="Nishihama R."/>
            <person name="Nakamura Y."/>
            <person name="Berger F."/>
            <person name="Adam C."/>
            <person name="Aki S.S."/>
            <person name="Althoff F."/>
            <person name="Araki T."/>
            <person name="Arteaga-Vazquez M.A."/>
            <person name="Balasubrmanian S."/>
            <person name="Bauer D."/>
            <person name="Boehm C.R."/>
            <person name="Briginshaw L."/>
            <person name="Caballero-Perez J."/>
            <person name="Catarino B."/>
            <person name="Chen F."/>
            <person name="Chiyoda S."/>
            <person name="Chovatia M."/>
            <person name="Davies K.M."/>
            <person name="Delmans M."/>
            <person name="Demura T."/>
            <person name="Dierschke T."/>
            <person name="Dolan L."/>
            <person name="Dorantes-Acosta A.E."/>
            <person name="Eklund D.M."/>
            <person name="Florent S.N."/>
            <person name="Flores-Sandoval E."/>
            <person name="Fujiyama A."/>
            <person name="Fukuzawa H."/>
            <person name="Galik B."/>
            <person name="Grimanelli D."/>
            <person name="Grimwood J."/>
            <person name="Grossniklaus U."/>
            <person name="Hamada T."/>
            <person name="Haseloff J."/>
            <person name="Hetherington A.J."/>
            <person name="Higo A."/>
            <person name="Hirakawa Y."/>
            <person name="Hundley H.N."/>
            <person name="Ikeda Y."/>
            <person name="Inoue K."/>
            <person name="Inoue S."/>
            <person name="Ishida S."/>
            <person name="Jia Q."/>
            <person name="Kakita M."/>
            <person name="Kanazawa T."/>
            <person name="Kawai Y."/>
            <person name="Kawashima T."/>
            <person name="Kennedy M."/>
            <person name="Kinose K."/>
            <person name="Kinoshita T."/>
            <person name="Kohara Y."/>
            <person name="Koide E."/>
            <person name="Komatsu K."/>
            <person name="Kopischke S."/>
            <person name="Kubo M."/>
            <person name="Kyozuka J."/>
            <person name="Lagercrantz U."/>
            <person name="Lin S.S."/>
            <person name="Lindquist E."/>
            <person name="Lipzen A.M."/>
            <person name="Lu C."/>
            <person name="Luna E.D."/>
            <person name="Martienssen R.A."/>
            <person name="Minamino N."/>
            <person name="Mizutani M."/>
            <person name="Mizutani M."/>
            <person name="Mochizuki N."/>
            <person name="Monte I."/>
            <person name="Mosher R."/>
            <person name="Nagasaki H."/>
            <person name="Nakagami H."/>
            <person name="Naramoto S."/>
            <person name="Nishitani K."/>
            <person name="Ohtani M."/>
            <person name="Okamoto T."/>
            <person name="Okumura M."/>
            <person name="Phillips J."/>
            <person name="Pollak B."/>
            <person name="Reinders A."/>
            <person name="Roevekamp M."/>
            <person name="Sano R."/>
            <person name="Sawa S."/>
            <person name="Schmid M.W."/>
            <person name="Shirakawa M."/>
            <person name="Solano R."/>
            <person name="Spunde A."/>
            <person name="Suetsugu N."/>
            <person name="Sugano S."/>
            <person name="Sugiyama A."/>
            <person name="Sun R."/>
            <person name="Suzuki Y."/>
            <person name="Takenaka M."/>
            <person name="Takezawa D."/>
            <person name="Tomogane H."/>
            <person name="Tsuzuki M."/>
            <person name="Ueda T."/>
            <person name="Umeda M."/>
            <person name="Ward J.M."/>
            <person name="Watanabe Y."/>
            <person name="Yazaki K."/>
            <person name="Yokoyama R."/>
            <person name="Yoshitake Y."/>
            <person name="Yotsui I."/>
            <person name="Zachgo S."/>
            <person name="Schmutz J."/>
        </authorList>
    </citation>
    <scope>NUCLEOTIDE SEQUENCE [LARGE SCALE GENOMIC DNA]</scope>
    <source>
        <strain evidence="1">Tak-1</strain>
    </source>
</reference>
<dbReference type="Gramene" id="Mp3g19620.1">
    <property type="protein sequence ID" value="Mp3g19620.1.cds1"/>
    <property type="gene ID" value="Mp3g19620"/>
</dbReference>
<dbReference type="EMBL" id="KZ772721">
    <property type="protein sequence ID" value="PTQ38790.1"/>
    <property type="molecule type" value="Genomic_DNA"/>
</dbReference>
<keyword evidence="2" id="KW-1185">Reference proteome</keyword>
<name>A0A2R6WY76_MARPO</name>
<evidence type="ECO:0000313" key="1">
    <source>
        <dbReference type="EMBL" id="PTQ38789.1"/>
    </source>
</evidence>
<sequence>MAMAGARPGDTCEGCQPRTLLLAMSPRQRESSSSCVLSLVSAGQERSMPVPRPCWSDVTTRAARASHAGERSSDVTNPCASSSSSSFVGISCGRCGDWSGTVGDVAHRSQIDRSMGLLPGASMAAFSTQIIHLLFASKRILHSDRTTSRPPSSSETSDSVALLLFDYRQAMEFRWTVLGHLDYDRTGPVLDEESHEYQTNELP</sequence>
<dbReference type="EMBL" id="KZ772721">
    <property type="protein sequence ID" value="PTQ38789.1"/>
    <property type="molecule type" value="Genomic_DNA"/>
</dbReference>
<dbReference type="AlphaFoldDB" id="A0A2R6WY76"/>
<organism evidence="1 2">
    <name type="scientific">Marchantia polymorpha</name>
    <name type="common">Common liverwort</name>
    <name type="synonym">Marchantia aquatica</name>
    <dbReference type="NCBI Taxonomy" id="3197"/>
    <lineage>
        <taxon>Eukaryota</taxon>
        <taxon>Viridiplantae</taxon>
        <taxon>Streptophyta</taxon>
        <taxon>Embryophyta</taxon>
        <taxon>Marchantiophyta</taxon>
        <taxon>Marchantiopsida</taxon>
        <taxon>Marchantiidae</taxon>
        <taxon>Marchantiales</taxon>
        <taxon>Marchantiaceae</taxon>
        <taxon>Marchantia</taxon>
    </lineage>
</organism>
<proteinExistence type="predicted"/>
<dbReference type="Proteomes" id="UP000244005">
    <property type="component" value="Unassembled WGS sequence"/>
</dbReference>
<accession>A0A2R6WY76</accession>
<reference evidence="2" key="1">
    <citation type="journal article" date="2017" name="Cell">
        <title>Insights into land plant evolution garnered from the Marchantia polymorpha genome.</title>
        <authorList>
            <person name="Bowman J.L."/>
            <person name="Kohchi T."/>
            <person name="Yamato K.T."/>
            <person name="Jenkins J."/>
            <person name="Shu S."/>
            <person name="Ishizaki K."/>
            <person name="Yamaoka S."/>
            <person name="Nishihama R."/>
            <person name="Nakamura Y."/>
            <person name="Berger F."/>
            <person name="Adam C."/>
            <person name="Aki S.S."/>
            <person name="Althoff F."/>
            <person name="Araki T."/>
            <person name="Arteaga-Vazquez M.A."/>
            <person name="Balasubrmanian S."/>
            <person name="Barry K."/>
            <person name="Bauer D."/>
            <person name="Boehm C.R."/>
            <person name="Briginshaw L."/>
            <person name="Caballero-Perez J."/>
            <person name="Catarino B."/>
            <person name="Chen F."/>
            <person name="Chiyoda S."/>
            <person name="Chovatia M."/>
            <person name="Davies K.M."/>
            <person name="Delmans M."/>
            <person name="Demura T."/>
            <person name="Dierschke T."/>
            <person name="Dolan L."/>
            <person name="Dorantes-Acosta A.E."/>
            <person name="Eklund D.M."/>
            <person name="Florent S.N."/>
            <person name="Flores-Sandoval E."/>
            <person name="Fujiyama A."/>
            <person name="Fukuzawa H."/>
            <person name="Galik B."/>
            <person name="Grimanelli D."/>
            <person name="Grimwood J."/>
            <person name="Grossniklaus U."/>
            <person name="Hamada T."/>
            <person name="Haseloff J."/>
            <person name="Hetherington A.J."/>
            <person name="Higo A."/>
            <person name="Hirakawa Y."/>
            <person name="Hundley H.N."/>
            <person name="Ikeda Y."/>
            <person name="Inoue K."/>
            <person name="Inoue S.I."/>
            <person name="Ishida S."/>
            <person name="Jia Q."/>
            <person name="Kakita M."/>
            <person name="Kanazawa T."/>
            <person name="Kawai Y."/>
            <person name="Kawashima T."/>
            <person name="Kennedy M."/>
            <person name="Kinose K."/>
            <person name="Kinoshita T."/>
            <person name="Kohara Y."/>
            <person name="Koide E."/>
            <person name="Komatsu K."/>
            <person name="Kopischke S."/>
            <person name="Kubo M."/>
            <person name="Kyozuka J."/>
            <person name="Lagercrantz U."/>
            <person name="Lin S.S."/>
            <person name="Lindquist E."/>
            <person name="Lipzen A.M."/>
            <person name="Lu C.W."/>
            <person name="De Luna E."/>
            <person name="Martienssen R.A."/>
            <person name="Minamino N."/>
            <person name="Mizutani M."/>
            <person name="Mizutani M."/>
            <person name="Mochizuki N."/>
            <person name="Monte I."/>
            <person name="Mosher R."/>
            <person name="Nagasaki H."/>
            <person name="Nakagami H."/>
            <person name="Naramoto S."/>
            <person name="Nishitani K."/>
            <person name="Ohtani M."/>
            <person name="Okamoto T."/>
            <person name="Okumura M."/>
            <person name="Phillips J."/>
            <person name="Pollak B."/>
            <person name="Reinders A."/>
            <person name="Rovekamp M."/>
            <person name="Sano R."/>
            <person name="Sawa S."/>
            <person name="Schmid M.W."/>
            <person name="Shirakawa M."/>
            <person name="Solano R."/>
            <person name="Spunde A."/>
            <person name="Suetsugu N."/>
            <person name="Sugano S."/>
            <person name="Sugiyama A."/>
            <person name="Sun R."/>
            <person name="Suzuki Y."/>
            <person name="Takenaka M."/>
            <person name="Takezawa D."/>
            <person name="Tomogane H."/>
            <person name="Tsuzuki M."/>
            <person name="Ueda T."/>
            <person name="Umeda M."/>
            <person name="Ward J.M."/>
            <person name="Watanabe Y."/>
            <person name="Yazaki K."/>
            <person name="Yokoyama R."/>
            <person name="Yoshitake Y."/>
            <person name="Yotsui I."/>
            <person name="Zachgo S."/>
            <person name="Schmutz J."/>
        </authorList>
    </citation>
    <scope>NUCLEOTIDE SEQUENCE [LARGE SCALE GENOMIC DNA]</scope>
    <source>
        <strain evidence="2">Tak-1</strain>
    </source>
</reference>
<gene>
    <name evidence="1" type="ORF">MARPO_0049s0072</name>
</gene>
<protein>
    <submittedName>
        <fullName evidence="1">Uncharacterized protein</fullName>
    </submittedName>
</protein>
<evidence type="ECO:0000313" key="2">
    <source>
        <dbReference type="Proteomes" id="UP000244005"/>
    </source>
</evidence>